<dbReference type="Gene3D" id="1.10.10.60">
    <property type="entry name" value="Homeodomain-like"/>
    <property type="match status" value="1"/>
</dbReference>
<keyword evidence="6" id="KW-0238">DNA-binding</keyword>
<name>A0A061RPH1_9CHLO</name>
<organism evidence="6">
    <name type="scientific">Tetraselmis sp. GSL018</name>
    <dbReference type="NCBI Taxonomy" id="582737"/>
    <lineage>
        <taxon>Eukaryota</taxon>
        <taxon>Viridiplantae</taxon>
        <taxon>Chlorophyta</taxon>
        <taxon>core chlorophytes</taxon>
        <taxon>Chlorodendrophyceae</taxon>
        <taxon>Chlorodendrales</taxon>
        <taxon>Chlorodendraceae</taxon>
        <taxon>Tetraselmis</taxon>
    </lineage>
</organism>
<gene>
    <name evidence="6" type="ORF">TSPGSL018_31007</name>
</gene>
<dbReference type="InterPro" id="IPR001005">
    <property type="entry name" value="SANT/Myb"/>
</dbReference>
<dbReference type="PANTHER" id="PTHR16088:SF3">
    <property type="entry name" value="GON-4-LIKE PROTEIN"/>
    <property type="match status" value="1"/>
</dbReference>
<feature type="domain" description="Myb-like" evidence="5">
    <location>
        <begin position="236"/>
        <end position="285"/>
    </location>
</feature>
<dbReference type="PANTHER" id="PTHR16088">
    <property type="entry name" value="YY1 ASSOCIATED PROTEIN-RELATED"/>
    <property type="match status" value="1"/>
</dbReference>
<keyword evidence="3" id="KW-0539">Nucleus</keyword>
<keyword evidence="2" id="KW-0804">Transcription</keyword>
<dbReference type="InterPro" id="IPR052435">
    <property type="entry name" value="YY1-Transcr_Regul"/>
</dbReference>
<keyword evidence="1" id="KW-0805">Transcription regulation</keyword>
<feature type="region of interest" description="Disordered" evidence="4">
    <location>
        <begin position="63"/>
        <end position="118"/>
    </location>
</feature>
<feature type="compositionally biased region" description="Basic residues" evidence="4">
    <location>
        <begin position="443"/>
        <end position="453"/>
    </location>
</feature>
<dbReference type="SMART" id="SM00717">
    <property type="entry name" value="SANT"/>
    <property type="match status" value="1"/>
</dbReference>
<evidence type="ECO:0000259" key="5">
    <source>
        <dbReference type="SMART" id="SM00717"/>
    </source>
</evidence>
<dbReference type="GO" id="GO:0006355">
    <property type="term" value="P:regulation of DNA-templated transcription"/>
    <property type="evidence" value="ECO:0007669"/>
    <property type="project" value="TreeGrafter"/>
</dbReference>
<dbReference type="AlphaFoldDB" id="A0A061RPH1"/>
<sequence>MTTRKTRTSRSTWTSSSTTGATYRACEAPVARGGLLGLWRTGWRGSTPASAIGGSCCRVCKRSPRGRRGCRPSRGRRWPSSTLSSTSTRSSSSSPTSSRCSMVDASAAQSKAKEEAGAPQLPPALIGLVVVPHAHMEAYGDSVDRGIQPWRPVCMEPPRSVMDITVLRMLDPLLRTVRNVSAQRDTERFVRHSGNRIKAGTKLLGFVPPLLQAALATYRGIFDPRLEPVQPKRKVAHSQWTPAEDELFARGIRTYGLDFVLIQKHCLPSKTVPQLRLRAKNSRRYPSNPVHKAKRDVQEPLSAEEIDAIRKALRIYGRRYNRWELISKECVPRVPPTMLPRVWAAVCSDAIGKKPSPSGRRKGVAQKRSADCRGAGGACGPAGRFWRAWRGGSVAGRWPLQNRTLPFGSGAVVTAAGDDERGAPRGHPPEAPPNPGRRGPGGRGRRHGGRGAA</sequence>
<dbReference type="CDD" id="cd00167">
    <property type="entry name" value="SANT"/>
    <property type="match status" value="1"/>
</dbReference>
<evidence type="ECO:0000256" key="3">
    <source>
        <dbReference type="ARBA" id="ARBA00023242"/>
    </source>
</evidence>
<feature type="region of interest" description="Disordered" evidence="4">
    <location>
        <begin position="412"/>
        <end position="453"/>
    </location>
</feature>
<evidence type="ECO:0000256" key="4">
    <source>
        <dbReference type="SAM" id="MobiDB-lite"/>
    </source>
</evidence>
<evidence type="ECO:0000313" key="6">
    <source>
        <dbReference type="EMBL" id="JAC72570.1"/>
    </source>
</evidence>
<feature type="compositionally biased region" description="Low complexity" evidence="4">
    <location>
        <begin position="78"/>
        <end position="110"/>
    </location>
</feature>
<evidence type="ECO:0000256" key="2">
    <source>
        <dbReference type="ARBA" id="ARBA00023163"/>
    </source>
</evidence>
<accession>A0A061RPH1</accession>
<dbReference type="SUPFAM" id="SSF46689">
    <property type="entry name" value="Homeodomain-like"/>
    <property type="match status" value="1"/>
</dbReference>
<feature type="region of interest" description="Disordered" evidence="4">
    <location>
        <begin position="350"/>
        <end position="376"/>
    </location>
</feature>
<feature type="compositionally biased region" description="Basic residues" evidence="4">
    <location>
        <begin position="63"/>
        <end position="77"/>
    </location>
</feature>
<dbReference type="EMBL" id="GBEZ01013415">
    <property type="protein sequence ID" value="JAC72570.1"/>
    <property type="molecule type" value="Transcribed_RNA"/>
</dbReference>
<proteinExistence type="predicted"/>
<dbReference type="GO" id="GO:0003677">
    <property type="term" value="F:DNA binding"/>
    <property type="evidence" value="ECO:0007669"/>
    <property type="project" value="UniProtKB-KW"/>
</dbReference>
<dbReference type="GO" id="GO:0003712">
    <property type="term" value="F:transcription coregulator activity"/>
    <property type="evidence" value="ECO:0007669"/>
    <property type="project" value="TreeGrafter"/>
</dbReference>
<protein>
    <submittedName>
        <fullName evidence="6">Homeodomain-like superfamily isoform 1</fullName>
    </submittedName>
</protein>
<evidence type="ECO:0000256" key="1">
    <source>
        <dbReference type="ARBA" id="ARBA00023015"/>
    </source>
</evidence>
<dbReference type="InterPro" id="IPR009057">
    <property type="entry name" value="Homeodomain-like_sf"/>
</dbReference>
<dbReference type="Pfam" id="PF00249">
    <property type="entry name" value="Myb_DNA-binding"/>
    <property type="match status" value="1"/>
</dbReference>
<reference evidence="6" key="1">
    <citation type="submission" date="2014-05" db="EMBL/GenBank/DDBJ databases">
        <title>The transcriptome of the halophilic microalga Tetraselmis sp. GSL018 isolated from the Great Salt Lake, Utah.</title>
        <authorList>
            <person name="Jinkerson R.E."/>
            <person name="D'Adamo S."/>
            <person name="Posewitz M.C."/>
        </authorList>
    </citation>
    <scope>NUCLEOTIDE SEQUENCE</scope>
    <source>
        <strain evidence="6">GSL018</strain>
    </source>
</reference>
<dbReference type="GO" id="GO:0005634">
    <property type="term" value="C:nucleus"/>
    <property type="evidence" value="ECO:0007669"/>
    <property type="project" value="TreeGrafter"/>
</dbReference>
<keyword evidence="6" id="KW-0371">Homeobox</keyword>